<reference evidence="3" key="2">
    <citation type="submission" date="2020-09" db="EMBL/GenBank/DDBJ databases">
        <authorList>
            <person name="Sun Q."/>
            <person name="Ohkuma M."/>
        </authorList>
    </citation>
    <scope>NUCLEOTIDE SEQUENCE</scope>
    <source>
        <strain evidence="3">JCM 4637</strain>
    </source>
</reference>
<reference evidence="3" key="1">
    <citation type="journal article" date="2014" name="Int. J. Syst. Evol. Microbiol.">
        <title>Complete genome sequence of Corynebacterium casei LMG S-19264T (=DSM 44701T), isolated from a smear-ripened cheese.</title>
        <authorList>
            <consortium name="US DOE Joint Genome Institute (JGI-PGF)"/>
            <person name="Walter F."/>
            <person name="Albersmeier A."/>
            <person name="Kalinowski J."/>
            <person name="Ruckert C."/>
        </authorList>
    </citation>
    <scope>NUCLEOTIDE SEQUENCE</scope>
    <source>
        <strain evidence="3">JCM 4637</strain>
    </source>
</reference>
<evidence type="ECO:0000313" key="4">
    <source>
        <dbReference type="Proteomes" id="UP000638353"/>
    </source>
</evidence>
<dbReference type="AlphaFoldDB" id="A0A918X1V0"/>
<feature type="region of interest" description="Disordered" evidence="1">
    <location>
        <begin position="1"/>
        <end position="27"/>
    </location>
</feature>
<dbReference type="Gene3D" id="1.50.10.20">
    <property type="match status" value="1"/>
</dbReference>
<gene>
    <name evidence="3" type="ORF">GCM10010334_52940</name>
</gene>
<accession>A0A918X1V0</accession>
<evidence type="ECO:0000256" key="1">
    <source>
        <dbReference type="SAM" id="MobiDB-lite"/>
    </source>
</evidence>
<comment type="caution">
    <text evidence="3">The sequence shown here is derived from an EMBL/GenBank/DDBJ whole genome shotgun (WGS) entry which is preliminary data.</text>
</comment>
<keyword evidence="2" id="KW-1133">Transmembrane helix</keyword>
<sequence length="494" mass="49521">MSRTSHSTVPRTTTSGEPGHGSTRTPSARGRAALLVPLAALGAFVLTIGAASATATPAQIATSKSNGVGYLKSLQGADGSYAGSGLSNEWAFSAFAAAGTAAVDVTPGGDVTKNARTVYRNLLATPGWPSANPVVTDYERGTLNAYAAGIDPARVSASRNLIADIYAHWQPAQPGYLGTPNLYNGTVFAALALGGAKTRSGGTRTPQALTDALVTRIRANQHNDGGWTFSKAEGDPTALNSPGDIDMTGASMAALCVSGVPNTDPDILRAKAFLKAKLVNNSGAFNSLYGINTDSNGWAVSGLNACGINPQTGDFRTPLGKTPVDFLISQQFNPGGGFKYLPTDTAPQAYASIDGLRAVAGGGFTAAPPVPVTAGAPQWVAASGFTAGTPAKLALSVDDGTGSLKVCSVTFTPSGTTATLGDVLTAAGTSASPAGCVTSVTPATGASGPVTALNGKANSGSQTWKVSTDGSAFTAADRATPIHVGDTVALRRGA</sequence>
<keyword evidence="2" id="KW-0812">Transmembrane</keyword>
<organism evidence="3 4">
    <name type="scientific">Streptomyces finlayi</name>
    <dbReference type="NCBI Taxonomy" id="67296"/>
    <lineage>
        <taxon>Bacteria</taxon>
        <taxon>Bacillati</taxon>
        <taxon>Actinomycetota</taxon>
        <taxon>Actinomycetes</taxon>
        <taxon>Kitasatosporales</taxon>
        <taxon>Streptomycetaceae</taxon>
        <taxon>Streptomyces</taxon>
    </lineage>
</organism>
<dbReference type="EMBL" id="BMVC01000011">
    <property type="protein sequence ID" value="GHD04305.1"/>
    <property type="molecule type" value="Genomic_DNA"/>
</dbReference>
<dbReference type="SUPFAM" id="SSF48239">
    <property type="entry name" value="Terpenoid cyclases/Protein prenyltransferases"/>
    <property type="match status" value="2"/>
</dbReference>
<dbReference type="RefSeq" id="WP_229898217.1">
    <property type="nucleotide sequence ID" value="NZ_BMVC01000011.1"/>
</dbReference>
<dbReference type="Proteomes" id="UP000638353">
    <property type="component" value="Unassembled WGS sequence"/>
</dbReference>
<name>A0A918X1V0_9ACTN</name>
<evidence type="ECO:0000256" key="2">
    <source>
        <dbReference type="SAM" id="Phobius"/>
    </source>
</evidence>
<keyword evidence="2" id="KW-0472">Membrane</keyword>
<proteinExistence type="predicted"/>
<evidence type="ECO:0000313" key="3">
    <source>
        <dbReference type="EMBL" id="GHD04305.1"/>
    </source>
</evidence>
<protein>
    <recommendedName>
        <fullName evidence="5">Terpene cyclase/mutase family protein</fullName>
    </recommendedName>
</protein>
<dbReference type="InterPro" id="IPR008930">
    <property type="entry name" value="Terpenoid_cyclase/PrenylTrfase"/>
</dbReference>
<feature type="compositionally biased region" description="Polar residues" evidence="1">
    <location>
        <begin position="1"/>
        <end position="26"/>
    </location>
</feature>
<feature type="transmembrane region" description="Helical" evidence="2">
    <location>
        <begin position="32"/>
        <end position="55"/>
    </location>
</feature>
<evidence type="ECO:0008006" key="5">
    <source>
        <dbReference type="Google" id="ProtNLM"/>
    </source>
</evidence>